<organism evidence="2 3">
    <name type="scientific">Vanrija pseudolonga</name>
    <dbReference type="NCBI Taxonomy" id="143232"/>
    <lineage>
        <taxon>Eukaryota</taxon>
        <taxon>Fungi</taxon>
        <taxon>Dikarya</taxon>
        <taxon>Basidiomycota</taxon>
        <taxon>Agaricomycotina</taxon>
        <taxon>Tremellomycetes</taxon>
        <taxon>Trichosporonales</taxon>
        <taxon>Trichosporonaceae</taxon>
        <taxon>Vanrija</taxon>
    </lineage>
</organism>
<keyword evidence="3" id="KW-1185">Reference proteome</keyword>
<accession>A0AAF1BI28</accession>
<feature type="transmembrane region" description="Helical" evidence="1">
    <location>
        <begin position="103"/>
        <end position="121"/>
    </location>
</feature>
<keyword evidence="1" id="KW-1133">Transmembrane helix</keyword>
<dbReference type="GeneID" id="87807853"/>
<evidence type="ECO:0000256" key="1">
    <source>
        <dbReference type="SAM" id="Phobius"/>
    </source>
</evidence>
<sequence>MLVPRVLGASMGPSRAALIGNVGLGLGSRKLSLMAPAAARSALVATRFPSAQLRWRSTTPARVGPKMTEQEWPWYPVEPPVHKGTVETERVIYSRPSSGNPRAAWAFVIVWLCGVSTWFIMPTPSEAISAGHLPARVDKTIMGLPEPTFWEMTISGMVTVTTVGLGLVFFLPTRIITRLSLIRSRAADAAAGAAKPKTFIRLHHVGHDMAFGPMKRFRDLPLDKVHINLIMGKPDKHGLRVRSEWLSLRVAPSKSLLDRRAYRMDFRDTPSLQFETGEVILSTKRIEDVFGPLKPTWGDANPKPAPKKK</sequence>
<name>A0AAF1BI28_9TREE</name>
<keyword evidence="1" id="KW-0812">Transmembrane</keyword>
<dbReference type="AlphaFoldDB" id="A0AAF1BI28"/>
<dbReference type="Proteomes" id="UP000827549">
    <property type="component" value="Chromosome 3"/>
</dbReference>
<gene>
    <name evidence="2" type="ORF">LOC62_03G004615</name>
</gene>
<dbReference type="RefSeq" id="XP_062627119.1">
    <property type="nucleotide sequence ID" value="XM_062771135.1"/>
</dbReference>
<evidence type="ECO:0000313" key="3">
    <source>
        <dbReference type="Proteomes" id="UP000827549"/>
    </source>
</evidence>
<feature type="transmembrane region" description="Helical" evidence="1">
    <location>
        <begin position="152"/>
        <end position="171"/>
    </location>
</feature>
<evidence type="ECO:0000313" key="2">
    <source>
        <dbReference type="EMBL" id="WOO81087.1"/>
    </source>
</evidence>
<keyword evidence="1" id="KW-0472">Membrane</keyword>
<reference evidence="2" key="1">
    <citation type="submission" date="2023-10" db="EMBL/GenBank/DDBJ databases">
        <authorList>
            <person name="Noh H."/>
        </authorList>
    </citation>
    <scope>NUCLEOTIDE SEQUENCE</scope>
    <source>
        <strain evidence="2">DUCC4014</strain>
    </source>
</reference>
<proteinExistence type="predicted"/>
<protein>
    <submittedName>
        <fullName evidence="2">Uncharacterized protein</fullName>
    </submittedName>
</protein>
<dbReference type="EMBL" id="CP086716">
    <property type="protein sequence ID" value="WOO81087.1"/>
    <property type="molecule type" value="Genomic_DNA"/>
</dbReference>